<sequence length="426" mass="47101">MREVFISHSARGDDFAMAVRDSLVEKLRLKHYDVLVDQENIPPGDEWRPRIVDWLARCDAVVFLLNEKALTSSWVRREVNILLWRRALGAPLPVVPVLLGDLSTTEVKKTGLEELGPIQFARTPDGAPDVAEDIAQSVLDRFAELPAAAVSGDTPMRTWLDRLESYLSEARRAGELTRAATTLGLEQKYLPEVTAAAGGCLFLAHQFLVAPPARVERALNDLAPALPDGTLRRLIAQLSATWVDEEAARALLPGAGRTPRDMTVLLNARRAGTAQQYIRRATCCATLGYEVRSTGDLPTGEDRVGERFRDWEQTVWAQFFEADTHEDRILPDDLGDRTHYLVIDKSAPPDAEFAEAVGLLHDAFSWLIVLVTTGTPVPEPPVLAAFKNPVVPKPLLSASDEVTARLRNKRLAQLPDKLAGRYEESP</sequence>
<evidence type="ECO:0000313" key="2">
    <source>
        <dbReference type="EMBL" id="WTT16172.1"/>
    </source>
</evidence>
<accession>A0AAU1ZVT5</accession>
<dbReference type="InterPro" id="IPR035897">
    <property type="entry name" value="Toll_tir_struct_dom_sf"/>
</dbReference>
<dbReference type="SUPFAM" id="SSF52200">
    <property type="entry name" value="Toll/Interleukin receptor TIR domain"/>
    <property type="match status" value="1"/>
</dbReference>
<evidence type="ECO:0000259" key="1">
    <source>
        <dbReference type="PROSITE" id="PS50104"/>
    </source>
</evidence>
<protein>
    <submittedName>
        <fullName evidence="2">Toll/interleukin-1 receptor domain-containing protein</fullName>
    </submittedName>
</protein>
<dbReference type="AlphaFoldDB" id="A0AAU1ZVT5"/>
<dbReference type="InterPro" id="IPR000157">
    <property type="entry name" value="TIR_dom"/>
</dbReference>
<name>A0AAU1ZVT5_9ACTN</name>
<gene>
    <name evidence="2" type="ORF">OHA22_11825</name>
</gene>
<dbReference type="EMBL" id="CP108222">
    <property type="protein sequence ID" value="WTT16172.1"/>
    <property type="molecule type" value="Genomic_DNA"/>
</dbReference>
<dbReference type="GO" id="GO:0007165">
    <property type="term" value="P:signal transduction"/>
    <property type="evidence" value="ECO:0007669"/>
    <property type="project" value="InterPro"/>
</dbReference>
<proteinExistence type="predicted"/>
<keyword evidence="2" id="KW-0675">Receptor</keyword>
<feature type="domain" description="TIR" evidence="1">
    <location>
        <begin position="1"/>
        <end position="134"/>
    </location>
</feature>
<reference evidence="2" key="1">
    <citation type="submission" date="2022-10" db="EMBL/GenBank/DDBJ databases">
        <title>The complete genomes of actinobacterial strains from the NBC collection.</title>
        <authorList>
            <person name="Joergensen T.S."/>
            <person name="Alvarez Arevalo M."/>
            <person name="Sterndorff E.B."/>
            <person name="Faurdal D."/>
            <person name="Vuksanovic O."/>
            <person name="Mourched A.-S."/>
            <person name="Charusanti P."/>
            <person name="Shaw S."/>
            <person name="Blin K."/>
            <person name="Weber T."/>
        </authorList>
    </citation>
    <scope>NUCLEOTIDE SEQUENCE</scope>
    <source>
        <strain evidence="2">NBC_00093</strain>
    </source>
</reference>
<dbReference type="Pfam" id="PF13676">
    <property type="entry name" value="TIR_2"/>
    <property type="match status" value="1"/>
</dbReference>
<dbReference type="Gene3D" id="3.40.50.10140">
    <property type="entry name" value="Toll/interleukin-1 receptor homology (TIR) domain"/>
    <property type="match status" value="1"/>
</dbReference>
<dbReference type="PROSITE" id="PS50104">
    <property type="entry name" value="TIR"/>
    <property type="match status" value="1"/>
</dbReference>
<organism evidence="2">
    <name type="scientific">Streptomyces sp. NBC_00093</name>
    <dbReference type="NCBI Taxonomy" id="2975649"/>
    <lineage>
        <taxon>Bacteria</taxon>
        <taxon>Bacillati</taxon>
        <taxon>Actinomycetota</taxon>
        <taxon>Actinomycetes</taxon>
        <taxon>Kitasatosporales</taxon>
        <taxon>Streptomycetaceae</taxon>
        <taxon>Streptomyces</taxon>
    </lineage>
</organism>